<gene>
    <name evidence="2" type="ORF">TUM18999_54750</name>
    <name evidence="3" type="ORF">TUM20286_44710</name>
</gene>
<dbReference type="KEGG" id="ptw:TUM18999_54750"/>
<feature type="compositionally biased region" description="Pro residues" evidence="1">
    <location>
        <begin position="65"/>
        <end position="75"/>
    </location>
</feature>
<feature type="region of interest" description="Disordered" evidence="1">
    <location>
        <begin position="55"/>
        <end position="75"/>
    </location>
</feature>
<evidence type="ECO:0000313" key="5">
    <source>
        <dbReference type="Proteomes" id="UP001054892"/>
    </source>
</evidence>
<evidence type="ECO:0000313" key="2">
    <source>
        <dbReference type="EMBL" id="BCG27284.1"/>
    </source>
</evidence>
<dbReference type="EMBL" id="BQKM01000012">
    <property type="protein sequence ID" value="GJN54719.1"/>
    <property type="molecule type" value="Genomic_DNA"/>
</dbReference>
<keyword evidence="5" id="KW-1185">Reference proteome</keyword>
<evidence type="ECO:0000256" key="1">
    <source>
        <dbReference type="SAM" id="MobiDB-lite"/>
    </source>
</evidence>
<accession>A0A6J4EE31</accession>
<dbReference type="Proteomes" id="UP000509383">
    <property type="component" value="Chromosome"/>
</dbReference>
<name>A0A6J4EE31_9PSED</name>
<protein>
    <submittedName>
        <fullName evidence="2">Uncharacterized protein</fullName>
    </submittedName>
</protein>
<dbReference type="EMBL" id="AP023189">
    <property type="protein sequence ID" value="BCG27284.1"/>
    <property type="molecule type" value="Genomic_DNA"/>
</dbReference>
<dbReference type="Proteomes" id="UP001054892">
    <property type="component" value="Unassembled WGS sequence"/>
</dbReference>
<evidence type="ECO:0000313" key="3">
    <source>
        <dbReference type="EMBL" id="GJN54719.1"/>
    </source>
</evidence>
<dbReference type="AlphaFoldDB" id="A0A6J4EE31"/>
<sequence>MATTIFTPKLVAYCMTVFMKALTFSVPTVTIVVSSMASAPWEMARLTLATPGPSATAGARNIARPVPPPGPVFQP</sequence>
<reference evidence="2 4" key="1">
    <citation type="submission" date="2020-05" db="EMBL/GenBank/DDBJ databases">
        <title>Characterization of novel class B3 metallo-beta-lactamase from novel Pseudomonas species.</title>
        <authorList>
            <person name="Yamada K."/>
            <person name="Aoki K."/>
            <person name="Ishii Y."/>
        </authorList>
    </citation>
    <scope>NUCLEOTIDE SEQUENCE [LARGE SCALE GENOMIC DNA]</scope>
    <source>
        <strain evidence="2 4">TUM18999</strain>
        <strain evidence="3 5">TUM20286</strain>
    </source>
</reference>
<organism evidence="2 4">
    <name type="scientific">Pseudomonas tohonis</name>
    <dbReference type="NCBI Taxonomy" id="2725477"/>
    <lineage>
        <taxon>Bacteria</taxon>
        <taxon>Pseudomonadati</taxon>
        <taxon>Pseudomonadota</taxon>
        <taxon>Gammaproteobacteria</taxon>
        <taxon>Pseudomonadales</taxon>
        <taxon>Pseudomonadaceae</taxon>
        <taxon>Pseudomonas</taxon>
    </lineage>
</organism>
<evidence type="ECO:0000313" key="4">
    <source>
        <dbReference type="Proteomes" id="UP000509383"/>
    </source>
</evidence>
<proteinExistence type="predicted"/>